<evidence type="ECO:0000256" key="5">
    <source>
        <dbReference type="PROSITE-ProRule" id="PRU01016"/>
    </source>
</evidence>
<dbReference type="PANTHER" id="PTHR10629:SF54">
    <property type="entry name" value="DNA METHYLTRANSFERASE DIM-2"/>
    <property type="match status" value="1"/>
</dbReference>
<evidence type="ECO:0000256" key="1">
    <source>
        <dbReference type="ARBA" id="ARBA00011975"/>
    </source>
</evidence>
<dbReference type="InterPro" id="IPR001525">
    <property type="entry name" value="C5_MeTfrase"/>
</dbReference>
<dbReference type="AlphaFoldDB" id="W9Y8M8"/>
<protein>
    <recommendedName>
        <fullName evidence="1">DNA (cytosine-5-)-methyltransferase</fullName>
        <ecNumber evidence="1">2.1.1.37</ecNumber>
    </recommendedName>
</protein>
<dbReference type="SUPFAM" id="SSF53335">
    <property type="entry name" value="S-adenosyl-L-methionine-dependent methyltransferases"/>
    <property type="match status" value="1"/>
</dbReference>
<dbReference type="OrthoDB" id="5376140at2759"/>
<dbReference type="Proteomes" id="UP000019478">
    <property type="component" value="Unassembled WGS sequence"/>
</dbReference>
<dbReference type="GO" id="GO:0003677">
    <property type="term" value="F:DNA binding"/>
    <property type="evidence" value="ECO:0007669"/>
    <property type="project" value="TreeGrafter"/>
</dbReference>
<dbReference type="HOGENOM" id="CLU_003836_0_0_1"/>
<feature type="domain" description="DUF7893" evidence="7">
    <location>
        <begin position="224"/>
        <end position="318"/>
    </location>
</feature>
<keyword evidence="3 5" id="KW-0808">Transferase</keyword>
<dbReference type="Gene3D" id="3.40.50.150">
    <property type="entry name" value="Vaccinia Virus protein VP39"/>
    <property type="match status" value="1"/>
</dbReference>
<dbReference type="PROSITE" id="PS51679">
    <property type="entry name" value="SAM_MT_C5"/>
    <property type="match status" value="1"/>
</dbReference>
<dbReference type="GO" id="GO:0044027">
    <property type="term" value="P:negative regulation of gene expression via chromosomal CpG island methylation"/>
    <property type="evidence" value="ECO:0007669"/>
    <property type="project" value="TreeGrafter"/>
</dbReference>
<dbReference type="RefSeq" id="XP_007730250.1">
    <property type="nucleotide sequence ID" value="XM_007732060.1"/>
</dbReference>
<organism evidence="8 9">
    <name type="scientific">Capronia epimyces CBS 606.96</name>
    <dbReference type="NCBI Taxonomy" id="1182542"/>
    <lineage>
        <taxon>Eukaryota</taxon>
        <taxon>Fungi</taxon>
        <taxon>Dikarya</taxon>
        <taxon>Ascomycota</taxon>
        <taxon>Pezizomycotina</taxon>
        <taxon>Eurotiomycetes</taxon>
        <taxon>Chaetothyriomycetidae</taxon>
        <taxon>Chaetothyriales</taxon>
        <taxon>Herpotrichiellaceae</taxon>
        <taxon>Capronia</taxon>
    </lineage>
</organism>
<keyword evidence="9" id="KW-1185">Reference proteome</keyword>
<dbReference type="EMBL" id="AMGY01000002">
    <property type="protein sequence ID" value="EXJ88853.1"/>
    <property type="molecule type" value="Genomic_DNA"/>
</dbReference>
<evidence type="ECO:0000256" key="6">
    <source>
        <dbReference type="SAM" id="MobiDB-lite"/>
    </source>
</evidence>
<dbReference type="Gene3D" id="3.90.120.10">
    <property type="entry name" value="DNA Methylase, subunit A, domain 2"/>
    <property type="match status" value="1"/>
</dbReference>
<dbReference type="PROSITE" id="PS00094">
    <property type="entry name" value="C5_MTASE_1"/>
    <property type="match status" value="1"/>
</dbReference>
<dbReference type="STRING" id="1182542.W9Y8M8"/>
<comment type="caution">
    <text evidence="8">The sequence shown here is derived from an EMBL/GenBank/DDBJ whole genome shotgun (WGS) entry which is preliminary data.</text>
</comment>
<gene>
    <name evidence="8" type="ORF">A1O3_01917</name>
</gene>
<dbReference type="InterPro" id="IPR057215">
    <property type="entry name" value="DUF7893"/>
</dbReference>
<evidence type="ECO:0000256" key="3">
    <source>
        <dbReference type="ARBA" id="ARBA00022679"/>
    </source>
</evidence>
<dbReference type="InterPro" id="IPR050390">
    <property type="entry name" value="C5-Methyltransferase"/>
</dbReference>
<dbReference type="PANTHER" id="PTHR10629">
    <property type="entry name" value="CYTOSINE-SPECIFIC METHYLTRANSFERASE"/>
    <property type="match status" value="1"/>
</dbReference>
<evidence type="ECO:0000313" key="8">
    <source>
        <dbReference type="EMBL" id="EXJ88853.1"/>
    </source>
</evidence>
<feature type="active site" evidence="5">
    <location>
        <position position="638"/>
    </location>
</feature>
<dbReference type="GeneID" id="19166050"/>
<keyword evidence="4 5" id="KW-0949">S-adenosyl-L-methionine</keyword>
<dbReference type="GO" id="GO:0005634">
    <property type="term" value="C:nucleus"/>
    <property type="evidence" value="ECO:0007669"/>
    <property type="project" value="TreeGrafter"/>
</dbReference>
<evidence type="ECO:0000256" key="2">
    <source>
        <dbReference type="ARBA" id="ARBA00022603"/>
    </source>
</evidence>
<dbReference type="EC" id="2.1.1.37" evidence="1"/>
<dbReference type="Gene3D" id="2.30.30.490">
    <property type="match status" value="1"/>
</dbReference>
<evidence type="ECO:0000313" key="9">
    <source>
        <dbReference type="Proteomes" id="UP000019478"/>
    </source>
</evidence>
<feature type="compositionally biased region" description="Gly residues" evidence="6">
    <location>
        <begin position="985"/>
        <end position="994"/>
    </location>
</feature>
<sequence>MSERTPAPSTEIWDEEILSSDGLERWDGEDNVFRMTASISPIPTLKDLLTGLAQRLEVWESPQDLERLYPQTLRTGFQMPQSSEEDILNEFGTLEDGVLEPAAKEHFQEIHIQQFCVYRAPQHPQSPGQFEYLSAVVSELAPTEDYTAGLAEPCWLIDGLLVYRGLVRQIFAAEVIAVEIGELGNLEAHSTEGSIWIMTVESEKKNYWYRLQLPSKVYLPYWTNFAWLADFAKFFLDYLCIGNSVQLSDFRSKFWTWLLGLHGEKLQIWHTQCAKRTDFRQHVLSYAPFLYHEACVLGRKGTTNEHASRMSHPIWVETGVVKASQTRRAALKSLKTTVTPNIAASFLRFSAWQRYNLLEVLPLSSQVEAYRARKIRQWGFPDKFKVNQREKAALILEEAGEQNGPVDVSHAKELLGKVVVVRAKKDDGQYEFNYAWVRKTMSKTISVIWLVLPSDTICGSRGDATVSYPIGNELFFSDQCSCEDIHIEDVVRIVEASVLQDPTAPGSELFVQSLYREEEEAITNVTESELSCRCLLHGQRSSEGRHLHPTQRGNRPKLRGLSLFSGGGLFDHAFTSNGSSEIVFAVEHCEIAARSYQANDDTNCTQVEIGSVEEGLDAFASGRKPLPEIDFIIGGFPCPYYSTLNVFRDTRKSQKNGSLLANMLSWIELFLPPYVLMENVPNMDRLRPNACRQAICQLVALGYQVRKSIHLDSRLGGASIRERLFVVAAAPGVILPDRLVDTHGPAGSGLRKIRTVSEVIGDLDTIENDTSINIRDPSHVPLHRLGLDFKRQVSYRSLVRQIPTQPECMSLSKTYYNGGLLPHQRRFFEGNLHPTKQARNSQCLRRVDPDAPFRTVCTITSPMDARFGGHIIHPLEHRTLSLKEGGRRAMGMPDRFLLAGSVEEQYKQCGNGVPWAMGAGWGRNFARAWFASLDRRAQTQGEASGTASITWNQGDVCRVKTSTPKEDADVIVQKRRGLSSTLYDGDGGGGGDDGGNASDSSVEIIEVRPVKKRKADCTLDGAEAD</sequence>
<evidence type="ECO:0000256" key="4">
    <source>
        <dbReference type="ARBA" id="ARBA00022691"/>
    </source>
</evidence>
<reference evidence="8 9" key="1">
    <citation type="submission" date="2013-03" db="EMBL/GenBank/DDBJ databases">
        <title>The Genome Sequence of Capronia epimyces CBS 606.96.</title>
        <authorList>
            <consortium name="The Broad Institute Genomics Platform"/>
            <person name="Cuomo C."/>
            <person name="de Hoog S."/>
            <person name="Gorbushina A."/>
            <person name="Walker B."/>
            <person name="Young S.K."/>
            <person name="Zeng Q."/>
            <person name="Gargeya S."/>
            <person name="Fitzgerald M."/>
            <person name="Haas B."/>
            <person name="Abouelleil A."/>
            <person name="Allen A.W."/>
            <person name="Alvarado L."/>
            <person name="Arachchi H.M."/>
            <person name="Berlin A.M."/>
            <person name="Chapman S.B."/>
            <person name="Gainer-Dewar J."/>
            <person name="Goldberg J."/>
            <person name="Griggs A."/>
            <person name="Gujja S."/>
            <person name="Hansen M."/>
            <person name="Howarth C."/>
            <person name="Imamovic A."/>
            <person name="Ireland A."/>
            <person name="Larimer J."/>
            <person name="McCowan C."/>
            <person name="Murphy C."/>
            <person name="Pearson M."/>
            <person name="Poon T.W."/>
            <person name="Priest M."/>
            <person name="Roberts A."/>
            <person name="Saif S."/>
            <person name="Shea T."/>
            <person name="Sisk P."/>
            <person name="Sykes S."/>
            <person name="Wortman J."/>
            <person name="Nusbaum C."/>
            <person name="Birren B."/>
        </authorList>
    </citation>
    <scope>NUCLEOTIDE SEQUENCE [LARGE SCALE GENOMIC DNA]</scope>
    <source>
        <strain evidence="8 9">CBS 606.96</strain>
    </source>
</reference>
<accession>W9Y8M8</accession>
<dbReference type="InterPro" id="IPR043151">
    <property type="entry name" value="BAH_sf"/>
</dbReference>
<comment type="similarity">
    <text evidence="5">Belongs to the class I-like SAM-binding methyltransferase superfamily. C5-methyltransferase family.</text>
</comment>
<dbReference type="Pfam" id="PF00145">
    <property type="entry name" value="DNA_methylase"/>
    <property type="match status" value="1"/>
</dbReference>
<keyword evidence="2 5" id="KW-0489">Methyltransferase</keyword>
<dbReference type="eggNOG" id="ENOG502QPKK">
    <property type="taxonomic scope" value="Eukaryota"/>
</dbReference>
<dbReference type="Pfam" id="PF25423">
    <property type="entry name" value="DUF7893"/>
    <property type="match status" value="1"/>
</dbReference>
<proteinExistence type="inferred from homology"/>
<name>W9Y8M8_9EURO</name>
<dbReference type="GO" id="GO:0003886">
    <property type="term" value="F:DNA (cytosine-5-)-methyltransferase activity"/>
    <property type="evidence" value="ECO:0007669"/>
    <property type="project" value="UniProtKB-EC"/>
</dbReference>
<evidence type="ECO:0000259" key="7">
    <source>
        <dbReference type="Pfam" id="PF25423"/>
    </source>
</evidence>
<dbReference type="InterPro" id="IPR029063">
    <property type="entry name" value="SAM-dependent_MTases_sf"/>
</dbReference>
<dbReference type="InterPro" id="IPR018117">
    <property type="entry name" value="C5_DNA_meth_AS"/>
</dbReference>
<feature type="region of interest" description="Disordered" evidence="6">
    <location>
        <begin position="980"/>
        <end position="1005"/>
    </location>
</feature>
<dbReference type="GO" id="GO:0032259">
    <property type="term" value="P:methylation"/>
    <property type="evidence" value="ECO:0007669"/>
    <property type="project" value="UniProtKB-KW"/>
</dbReference>